<evidence type="ECO:0000313" key="1">
    <source>
        <dbReference type="EMBL" id="KIW91743.1"/>
    </source>
</evidence>
<evidence type="ECO:0000313" key="2">
    <source>
        <dbReference type="Proteomes" id="UP000053789"/>
    </source>
</evidence>
<accession>A0A0D2HEM9</accession>
<dbReference type="Proteomes" id="UP000053789">
    <property type="component" value="Unassembled WGS sequence"/>
</dbReference>
<protein>
    <recommendedName>
        <fullName evidence="3">Clr5 domain-containing protein</fullName>
    </recommendedName>
</protein>
<evidence type="ECO:0008006" key="3">
    <source>
        <dbReference type="Google" id="ProtNLM"/>
    </source>
</evidence>
<dbReference type="HOGENOM" id="CLU_1199674_0_0_1"/>
<name>A0A0D2HEM9_CLAB1</name>
<gene>
    <name evidence="1" type="ORF">Z519_07711</name>
</gene>
<dbReference type="AlphaFoldDB" id="A0A0D2HEM9"/>
<dbReference type="EMBL" id="KN846990">
    <property type="protein sequence ID" value="KIW91743.1"/>
    <property type="molecule type" value="Genomic_DNA"/>
</dbReference>
<sequence>MAREKMYKRKIRLLGLDKSQEKHELSEILPREAERATGVKRSTFLLRGRVVDIDDIRRYVRRKKISFHEPDELQAHGTAMCAKMDSRAIDLICRTPNPSPLASDPGSISDRTERSYLIFNQYLHGSVEVGARTPSDDPESLGDSLSTGEMWTNILETINLRAARFNDGDYQQAIWQWGLAFTQLEVVVCSRNYYQLLNLISRIGPLTNCDAVVARMLLRHLGKLVSALSIT</sequence>
<organism evidence="1 2">
    <name type="scientific">Cladophialophora bantiana (strain ATCC 10958 / CBS 173.52 / CDC B-1940 / NIH 8579)</name>
    <name type="common">Xylohypha bantiana</name>
    <dbReference type="NCBI Taxonomy" id="1442370"/>
    <lineage>
        <taxon>Eukaryota</taxon>
        <taxon>Fungi</taxon>
        <taxon>Dikarya</taxon>
        <taxon>Ascomycota</taxon>
        <taxon>Pezizomycotina</taxon>
        <taxon>Eurotiomycetes</taxon>
        <taxon>Chaetothyriomycetidae</taxon>
        <taxon>Chaetothyriales</taxon>
        <taxon>Herpotrichiellaceae</taxon>
        <taxon>Cladophialophora</taxon>
    </lineage>
</organism>
<dbReference type="RefSeq" id="XP_016618412.1">
    <property type="nucleotide sequence ID" value="XM_016765443.1"/>
</dbReference>
<keyword evidence="2" id="KW-1185">Reference proteome</keyword>
<dbReference type="VEuPathDB" id="FungiDB:Z519_07711"/>
<dbReference type="GeneID" id="27700639"/>
<reference evidence="1" key="1">
    <citation type="submission" date="2015-01" db="EMBL/GenBank/DDBJ databases">
        <title>The Genome Sequence of Cladophialophora bantiana CBS 173.52.</title>
        <authorList>
            <consortium name="The Broad Institute Genomics Platform"/>
            <person name="Cuomo C."/>
            <person name="de Hoog S."/>
            <person name="Gorbushina A."/>
            <person name="Stielow B."/>
            <person name="Teixiera M."/>
            <person name="Abouelleil A."/>
            <person name="Chapman S.B."/>
            <person name="Priest M."/>
            <person name="Young S.K."/>
            <person name="Wortman J."/>
            <person name="Nusbaum C."/>
            <person name="Birren B."/>
        </authorList>
    </citation>
    <scope>NUCLEOTIDE SEQUENCE [LARGE SCALE GENOMIC DNA]</scope>
    <source>
        <strain evidence="1">CBS 173.52</strain>
    </source>
</reference>
<proteinExistence type="predicted"/>